<keyword evidence="1 2" id="KW-0103">Bromodomain</keyword>
<dbReference type="InterPro" id="IPR001487">
    <property type="entry name" value="Bromodomain"/>
</dbReference>
<evidence type="ECO:0000256" key="2">
    <source>
        <dbReference type="PROSITE-ProRule" id="PRU00035"/>
    </source>
</evidence>
<dbReference type="SUPFAM" id="SSF47370">
    <property type="entry name" value="Bromodomain"/>
    <property type="match status" value="1"/>
</dbReference>
<dbReference type="InterPro" id="IPR036427">
    <property type="entry name" value="Bromodomain-like_sf"/>
</dbReference>
<feature type="compositionally biased region" description="Basic and acidic residues" evidence="3">
    <location>
        <begin position="396"/>
        <end position="417"/>
    </location>
</feature>
<dbReference type="PANTHER" id="PTHR22881:SF42">
    <property type="entry name" value="DNA-BINDING BROMODOMAIN-CONTAINING PROTEIN"/>
    <property type="match status" value="1"/>
</dbReference>
<dbReference type="EMBL" id="JBJUIK010000012">
    <property type="protein sequence ID" value="KAL3508473.1"/>
    <property type="molecule type" value="Genomic_DNA"/>
</dbReference>
<feature type="compositionally biased region" description="Low complexity" evidence="3">
    <location>
        <begin position="84"/>
        <end position="99"/>
    </location>
</feature>
<feature type="region of interest" description="Disordered" evidence="3">
    <location>
        <begin position="620"/>
        <end position="641"/>
    </location>
</feature>
<dbReference type="AlphaFoldDB" id="A0ABD2YSF7"/>
<dbReference type="InterPro" id="IPR051831">
    <property type="entry name" value="Bromodomain_contain_prot"/>
</dbReference>
<feature type="region of interest" description="Disordered" evidence="3">
    <location>
        <begin position="755"/>
        <end position="786"/>
    </location>
</feature>
<dbReference type="Pfam" id="PF00439">
    <property type="entry name" value="Bromodomain"/>
    <property type="match status" value="1"/>
</dbReference>
<feature type="domain" description="Bromo" evidence="4">
    <location>
        <begin position="216"/>
        <end position="286"/>
    </location>
</feature>
<gene>
    <name evidence="5" type="ORF">ACH5RR_027874</name>
</gene>
<reference evidence="5 6" key="1">
    <citation type="submission" date="2024-11" db="EMBL/GenBank/DDBJ databases">
        <title>A near-complete genome assembly of Cinchona calisaya.</title>
        <authorList>
            <person name="Lian D.C."/>
            <person name="Zhao X.W."/>
            <person name="Wei L."/>
        </authorList>
    </citation>
    <scope>NUCLEOTIDE SEQUENCE [LARGE SCALE GENOMIC DNA]</scope>
    <source>
        <tissue evidence="5">Nenye</tissue>
    </source>
</reference>
<organism evidence="5 6">
    <name type="scientific">Cinchona calisaya</name>
    <dbReference type="NCBI Taxonomy" id="153742"/>
    <lineage>
        <taxon>Eukaryota</taxon>
        <taxon>Viridiplantae</taxon>
        <taxon>Streptophyta</taxon>
        <taxon>Embryophyta</taxon>
        <taxon>Tracheophyta</taxon>
        <taxon>Spermatophyta</taxon>
        <taxon>Magnoliopsida</taxon>
        <taxon>eudicotyledons</taxon>
        <taxon>Gunneridae</taxon>
        <taxon>Pentapetalae</taxon>
        <taxon>asterids</taxon>
        <taxon>lamiids</taxon>
        <taxon>Gentianales</taxon>
        <taxon>Rubiaceae</taxon>
        <taxon>Cinchonoideae</taxon>
        <taxon>Cinchoneae</taxon>
        <taxon>Cinchona</taxon>
    </lineage>
</organism>
<dbReference type="Proteomes" id="UP001630127">
    <property type="component" value="Unassembled WGS sequence"/>
</dbReference>
<feature type="compositionally biased region" description="Acidic residues" evidence="3">
    <location>
        <begin position="142"/>
        <end position="175"/>
    </location>
</feature>
<feature type="region of interest" description="Disordered" evidence="3">
    <location>
        <begin position="396"/>
        <end position="423"/>
    </location>
</feature>
<evidence type="ECO:0000313" key="6">
    <source>
        <dbReference type="Proteomes" id="UP001630127"/>
    </source>
</evidence>
<evidence type="ECO:0000259" key="4">
    <source>
        <dbReference type="PROSITE" id="PS50014"/>
    </source>
</evidence>
<accession>A0ABD2YSF7</accession>
<dbReference type="SMART" id="SM00297">
    <property type="entry name" value="BROMO"/>
    <property type="match status" value="1"/>
</dbReference>
<name>A0ABD2YSF7_9GENT</name>
<comment type="caution">
    <text evidence="5">The sequence shown here is derived from an EMBL/GenBank/DDBJ whole genome shotgun (WGS) entry which is preliminary data.</text>
</comment>
<dbReference type="PANTHER" id="PTHR22881">
    <property type="entry name" value="BROMODOMAIN CONTAINING PROTEIN"/>
    <property type="match status" value="1"/>
</dbReference>
<dbReference type="PROSITE" id="PS50014">
    <property type="entry name" value="BROMODOMAIN_2"/>
    <property type="match status" value="1"/>
</dbReference>
<dbReference type="CDD" id="cd04369">
    <property type="entry name" value="Bromodomain"/>
    <property type="match status" value="1"/>
</dbReference>
<feature type="region of interest" description="Disordered" evidence="3">
    <location>
        <begin position="84"/>
        <end position="203"/>
    </location>
</feature>
<feature type="region of interest" description="Disordered" evidence="3">
    <location>
        <begin position="894"/>
        <end position="935"/>
    </location>
</feature>
<dbReference type="InterPro" id="IPR018359">
    <property type="entry name" value="Bromodomain_CS"/>
</dbReference>
<evidence type="ECO:0000313" key="5">
    <source>
        <dbReference type="EMBL" id="KAL3508473.1"/>
    </source>
</evidence>
<feature type="compositionally biased region" description="Polar residues" evidence="3">
    <location>
        <begin position="620"/>
        <end position="639"/>
    </location>
</feature>
<feature type="region of interest" description="Disordered" evidence="3">
    <location>
        <begin position="1"/>
        <end position="51"/>
    </location>
</feature>
<sequence length="942" mass="103512">MKKMGQTVRRKKKGRPSKADLAKRGSSGNDTSAPESELRRSHRQRSVRYTFDFDDYLDDEELFEDFDNEEDKRRREKKLELLLKLQTSKETTPTESTPSETRRVYHAHAASQSSSDFGGGGSNQPSKKRKLSRVVACRGGGDEEEDEEGEGYENDDVDVDDDDNDNENVGDEEVVEDAKPEPKGQEGSAPGTPTEVPSGLPLPDKKTLELILDKLQKKDIYGVYAEPVDPEELPDYHEVIEHPMDFATVRNKLGNGSYATLEQFESDVFLICSNAMQYNASDTIYHKQARTIQELAKKKFQKVRIGIERSEELKSEQKILLGSAVKKLIKKPINRTLQDPVGSDFSSGATLATTGDFQNASSAAQAGGSERASSVDRLVEGSSLIEKNIEKAEESLPGKRTISRIDRKPSLNDENRRATYNASTEPVVSSKPIFSTFEGENKQLISVGLHTDHSYARSLARFAATLGPVAWRIASKRIEQALPSGFKFGRGWVEEYEPLPTPVLMLENCTVKEPPFFTKIIQNVDARKKQKIPTKPVSSKANIVTESRSERLAKAESSYKEGVVNASTLEKKSASFGPAVIKPTATSSPSISLPAKEQAVRVTGLEGRSSFFCPPANKMSFSGSPNFQQQNSQPRNLTEPQKKVLKQDELNCPPSGSQNAVNFVAERQTLNNSEMPASRSMEMVSKNRSLLASGSFKPPNISGVSVGGPPNGIVNNLDDNKMSISSSEEAVTCIPHAQEQGLTDPVRLMRILAEKAQSQQKSSNQCPVKPPTPSLRKEDSGNAAAAAARAWMSIGAGGLKPAGENTTPHKNQISADSLYNPACDLHSQVSLVRGETPSYGMHFQPEKNSFPFHPFVSQPTKMVSDARFQNQPMGFPQLVTADLSRFQVQSPWQPLSLQMQPRQKQESRPPDLNISFQSSGSPGRPASSVLVDTQQPDLALQL</sequence>
<protein>
    <recommendedName>
        <fullName evidence="4">Bromo domain-containing protein</fullName>
    </recommendedName>
</protein>
<dbReference type="Gene3D" id="1.20.920.10">
    <property type="entry name" value="Bromodomain-like"/>
    <property type="match status" value="1"/>
</dbReference>
<evidence type="ECO:0000256" key="1">
    <source>
        <dbReference type="ARBA" id="ARBA00023117"/>
    </source>
</evidence>
<evidence type="ECO:0000256" key="3">
    <source>
        <dbReference type="SAM" id="MobiDB-lite"/>
    </source>
</evidence>
<dbReference type="PRINTS" id="PR00503">
    <property type="entry name" value="BROMODOMAIN"/>
</dbReference>
<dbReference type="PROSITE" id="PS00633">
    <property type="entry name" value="BROMODOMAIN_1"/>
    <property type="match status" value="1"/>
</dbReference>
<keyword evidence="6" id="KW-1185">Reference proteome</keyword>
<feature type="compositionally biased region" description="Polar residues" evidence="3">
    <location>
        <begin position="756"/>
        <end position="766"/>
    </location>
</feature>
<proteinExistence type="predicted"/>
<feature type="compositionally biased region" description="Basic residues" evidence="3">
    <location>
        <begin position="1"/>
        <end position="16"/>
    </location>
</feature>